<keyword evidence="10" id="KW-1185">Reference proteome</keyword>
<dbReference type="AlphaFoldDB" id="A0A0M9GMY0"/>
<dbReference type="InterPro" id="IPR036188">
    <property type="entry name" value="FAD/NAD-bd_sf"/>
</dbReference>
<name>A0A0M9GMY0_9HYPH</name>
<evidence type="ECO:0000256" key="5">
    <source>
        <dbReference type="ARBA" id="ARBA00023002"/>
    </source>
</evidence>
<dbReference type="EMBL" id="JXMU01000010">
    <property type="protein sequence ID" value="KPB01543.1"/>
    <property type="molecule type" value="Genomic_DNA"/>
</dbReference>
<proteinExistence type="inferred from homology"/>
<gene>
    <name evidence="7" type="primary">dadA</name>
    <name evidence="9" type="ORF">SU32_08230</name>
</gene>
<dbReference type="GO" id="GO:0005737">
    <property type="term" value="C:cytoplasm"/>
    <property type="evidence" value="ECO:0007669"/>
    <property type="project" value="TreeGrafter"/>
</dbReference>
<evidence type="ECO:0000313" key="10">
    <source>
        <dbReference type="Proteomes" id="UP000038011"/>
    </source>
</evidence>
<evidence type="ECO:0000256" key="1">
    <source>
        <dbReference type="ARBA" id="ARBA00001974"/>
    </source>
</evidence>
<dbReference type="Pfam" id="PF01266">
    <property type="entry name" value="DAO"/>
    <property type="match status" value="1"/>
</dbReference>
<keyword evidence="3 7" id="KW-0285">Flavoprotein</keyword>
<organism evidence="9 10">
    <name type="scientific">Ahrensia marina</name>
    <dbReference type="NCBI Taxonomy" id="1514904"/>
    <lineage>
        <taxon>Bacteria</taxon>
        <taxon>Pseudomonadati</taxon>
        <taxon>Pseudomonadota</taxon>
        <taxon>Alphaproteobacteria</taxon>
        <taxon>Hyphomicrobiales</taxon>
        <taxon>Ahrensiaceae</taxon>
        <taxon>Ahrensia</taxon>
    </lineage>
</organism>
<dbReference type="HAMAP" id="MF_01202">
    <property type="entry name" value="DadA"/>
    <property type="match status" value="1"/>
</dbReference>
<feature type="domain" description="FAD dependent oxidoreductase" evidence="8">
    <location>
        <begin position="2"/>
        <end position="397"/>
    </location>
</feature>
<dbReference type="Proteomes" id="UP000038011">
    <property type="component" value="Unassembled WGS sequence"/>
</dbReference>
<dbReference type="InterPro" id="IPR023080">
    <property type="entry name" value="DadA"/>
</dbReference>
<comment type="caution">
    <text evidence="9">The sequence shown here is derived from an EMBL/GenBank/DDBJ whole genome shotgun (WGS) entry which is preliminary data.</text>
</comment>
<dbReference type="NCBIfam" id="NF001933">
    <property type="entry name" value="PRK00711.1"/>
    <property type="match status" value="1"/>
</dbReference>
<reference evidence="9 10" key="1">
    <citation type="submission" date="2015-01" db="EMBL/GenBank/DDBJ databases">
        <title>Ahrensia donghaiensis sp. nov., a novel dimethylsulphoniopropionate-cleavage bacterium isolated from seawater and emended descriptions of the genus Ahrensia and Ahrensia kielensis.</title>
        <authorList>
            <person name="Liu J."/>
        </authorList>
    </citation>
    <scope>NUCLEOTIDE SEQUENCE [LARGE SCALE GENOMIC DNA]</scope>
    <source>
        <strain evidence="9 10">LZD062</strain>
    </source>
</reference>
<evidence type="ECO:0000313" key="9">
    <source>
        <dbReference type="EMBL" id="KPB01543.1"/>
    </source>
</evidence>
<protein>
    <recommendedName>
        <fullName evidence="7">D-amino acid dehydrogenase</fullName>
        <ecNumber evidence="7">1.4.99.-</ecNumber>
    </recommendedName>
</protein>
<dbReference type="GO" id="GO:0008718">
    <property type="term" value="F:D-amino-acid dehydrogenase activity"/>
    <property type="evidence" value="ECO:0007669"/>
    <property type="project" value="UniProtKB-UniRule"/>
</dbReference>
<dbReference type="PATRIC" id="fig|1514904.3.peg.463"/>
<evidence type="ECO:0000256" key="3">
    <source>
        <dbReference type="ARBA" id="ARBA00022630"/>
    </source>
</evidence>
<dbReference type="FunFam" id="3.50.50.60:FF:000020">
    <property type="entry name" value="D-amino acid dehydrogenase"/>
    <property type="match status" value="1"/>
</dbReference>
<dbReference type="SUPFAM" id="SSF51905">
    <property type="entry name" value="FAD/NAD(P)-binding domain"/>
    <property type="match status" value="1"/>
</dbReference>
<dbReference type="GO" id="GO:0005886">
    <property type="term" value="C:plasma membrane"/>
    <property type="evidence" value="ECO:0007669"/>
    <property type="project" value="TreeGrafter"/>
</dbReference>
<dbReference type="InterPro" id="IPR006076">
    <property type="entry name" value="FAD-dep_OxRdtase"/>
</dbReference>
<dbReference type="STRING" id="1514904.SU32_08230"/>
<dbReference type="PANTHER" id="PTHR13847:SF280">
    <property type="entry name" value="D-AMINO ACID DEHYDROGENASE"/>
    <property type="match status" value="1"/>
</dbReference>
<keyword evidence="5 7" id="KW-0560">Oxidoreductase</keyword>
<evidence type="ECO:0000256" key="4">
    <source>
        <dbReference type="ARBA" id="ARBA00022827"/>
    </source>
</evidence>
<comment type="cofactor">
    <cofactor evidence="1 7">
        <name>FAD</name>
        <dbReference type="ChEBI" id="CHEBI:57692"/>
    </cofactor>
</comment>
<dbReference type="PANTHER" id="PTHR13847">
    <property type="entry name" value="SARCOSINE DEHYDROGENASE-RELATED"/>
    <property type="match status" value="1"/>
</dbReference>
<sequence>MKIIVLGAGVVGVTTAFYLAKKGHEVQVIDRAHQAAEGTSFANAGQISAGYASPWAAPGIPLKALKWLFMEHGPLVIKPRFDAELAGWMMKMLSNCTKANYQRNKSRMMPLAEYSRGSLRALRSELGISFDERSKGILQIFRTAKQYDSAAQDLESLVQFGVTHALLDAKSCAKFEPALAQNTLPIAGGLHFPDDDTGDCHLFSNKLVAEAKRLGVQFHFNTEIKHLETSGGKLSTVITSGGTFSADACVVALGTGSRSLLKSHGVKLPIYPVKGYSLTIPLSNADAAPVSTVMDETYKVAITRLGDRIRVGGTAELAGYDTSLNPKRRGALERSFKDLFPNSGDVNSASFWSGLRPMTPDGPPLIGASPVKGIYLNTGHGTFGWTMACGSARVIADIIDGSKPDIDITGLGLDRYQMDRRS</sequence>
<dbReference type="EC" id="1.4.99.-" evidence="7"/>
<evidence type="ECO:0000256" key="2">
    <source>
        <dbReference type="ARBA" id="ARBA00009410"/>
    </source>
</evidence>
<keyword evidence="4 7" id="KW-0274">FAD</keyword>
<feature type="binding site" evidence="7">
    <location>
        <begin position="3"/>
        <end position="17"/>
    </location>
    <ligand>
        <name>FAD</name>
        <dbReference type="ChEBI" id="CHEBI:57692"/>
    </ligand>
</feature>
<dbReference type="Gene3D" id="3.50.50.60">
    <property type="entry name" value="FAD/NAD(P)-binding domain"/>
    <property type="match status" value="2"/>
</dbReference>
<dbReference type="GO" id="GO:0055130">
    <property type="term" value="P:D-alanine catabolic process"/>
    <property type="evidence" value="ECO:0007669"/>
    <property type="project" value="TreeGrafter"/>
</dbReference>
<comment type="function">
    <text evidence="7">Oxidative deamination of D-amino acids.</text>
</comment>
<dbReference type="OrthoDB" id="7156675at2"/>
<comment type="catalytic activity">
    <reaction evidence="6 7">
        <text>a D-alpha-amino acid + A + H2O = a 2-oxocarboxylate + AH2 + NH4(+)</text>
        <dbReference type="Rhea" id="RHEA:18125"/>
        <dbReference type="ChEBI" id="CHEBI:13193"/>
        <dbReference type="ChEBI" id="CHEBI:15377"/>
        <dbReference type="ChEBI" id="CHEBI:17499"/>
        <dbReference type="ChEBI" id="CHEBI:28938"/>
        <dbReference type="ChEBI" id="CHEBI:35179"/>
        <dbReference type="ChEBI" id="CHEBI:59871"/>
    </reaction>
</comment>
<evidence type="ECO:0000259" key="8">
    <source>
        <dbReference type="Pfam" id="PF01266"/>
    </source>
</evidence>
<evidence type="ECO:0000256" key="7">
    <source>
        <dbReference type="HAMAP-Rule" id="MF_01202"/>
    </source>
</evidence>
<dbReference type="RefSeq" id="WP_053998858.1">
    <property type="nucleotide sequence ID" value="NZ_JXMU01000010.1"/>
</dbReference>
<accession>A0A0M9GMY0</accession>
<evidence type="ECO:0000256" key="6">
    <source>
        <dbReference type="ARBA" id="ARBA00047884"/>
    </source>
</evidence>
<dbReference type="SUPFAM" id="SSF54373">
    <property type="entry name" value="FAD-linked reductases, C-terminal domain"/>
    <property type="match status" value="1"/>
</dbReference>
<comment type="similarity">
    <text evidence="2 7">Belongs to the DadA oxidoreductase family.</text>
</comment>
<dbReference type="Gene3D" id="3.30.9.10">
    <property type="entry name" value="D-Amino Acid Oxidase, subunit A, domain 2"/>
    <property type="match status" value="1"/>
</dbReference>